<dbReference type="AlphaFoldDB" id="A0A1H9JKQ2"/>
<gene>
    <name evidence="2" type="ORF">SAMN05421756_106247</name>
</gene>
<protein>
    <submittedName>
        <fullName evidence="2">Nucleoside-diphosphate-sugar epimerase</fullName>
    </submittedName>
</protein>
<evidence type="ECO:0000313" key="2">
    <source>
        <dbReference type="EMBL" id="SEQ87462.1"/>
    </source>
</evidence>
<dbReference type="PANTHER" id="PTHR48079">
    <property type="entry name" value="PROTEIN YEEZ"/>
    <property type="match status" value="1"/>
</dbReference>
<dbReference type="InterPro" id="IPR036291">
    <property type="entry name" value="NAD(P)-bd_dom_sf"/>
</dbReference>
<dbReference type="InterPro" id="IPR001509">
    <property type="entry name" value="Epimerase_deHydtase"/>
</dbReference>
<organism evidence="2 3">
    <name type="scientific">Microlunatus flavus</name>
    <dbReference type="NCBI Taxonomy" id="1036181"/>
    <lineage>
        <taxon>Bacteria</taxon>
        <taxon>Bacillati</taxon>
        <taxon>Actinomycetota</taxon>
        <taxon>Actinomycetes</taxon>
        <taxon>Propionibacteriales</taxon>
        <taxon>Propionibacteriaceae</taxon>
        <taxon>Microlunatus</taxon>
    </lineage>
</organism>
<evidence type="ECO:0000259" key="1">
    <source>
        <dbReference type="Pfam" id="PF01370"/>
    </source>
</evidence>
<evidence type="ECO:0000313" key="3">
    <source>
        <dbReference type="Proteomes" id="UP000198504"/>
    </source>
</evidence>
<dbReference type="OrthoDB" id="9787292at2"/>
<reference evidence="3" key="1">
    <citation type="submission" date="2016-10" db="EMBL/GenBank/DDBJ databases">
        <authorList>
            <person name="Varghese N."/>
            <person name="Submissions S."/>
        </authorList>
    </citation>
    <scope>NUCLEOTIDE SEQUENCE [LARGE SCALE GENOMIC DNA]</scope>
    <source>
        <strain evidence="3">CGMCC 4.6856</strain>
    </source>
</reference>
<dbReference type="EMBL" id="FOFA01000006">
    <property type="protein sequence ID" value="SEQ87462.1"/>
    <property type="molecule type" value="Genomic_DNA"/>
</dbReference>
<keyword evidence="3" id="KW-1185">Reference proteome</keyword>
<feature type="domain" description="NAD-dependent epimerase/dehydratase" evidence="1">
    <location>
        <begin position="3"/>
        <end position="213"/>
    </location>
</feature>
<dbReference type="Proteomes" id="UP000198504">
    <property type="component" value="Unassembled WGS sequence"/>
</dbReference>
<accession>A0A1H9JKQ2</accession>
<name>A0A1H9JKQ2_9ACTN</name>
<dbReference type="STRING" id="1036181.SAMN05421756_106247"/>
<dbReference type="GO" id="GO:0004029">
    <property type="term" value="F:aldehyde dehydrogenase (NAD+) activity"/>
    <property type="evidence" value="ECO:0007669"/>
    <property type="project" value="TreeGrafter"/>
</dbReference>
<dbReference type="Pfam" id="PF01370">
    <property type="entry name" value="Epimerase"/>
    <property type="match status" value="1"/>
</dbReference>
<dbReference type="InterPro" id="IPR051783">
    <property type="entry name" value="NAD(P)-dependent_oxidoreduct"/>
</dbReference>
<dbReference type="Gene3D" id="3.40.50.720">
    <property type="entry name" value="NAD(P)-binding Rossmann-like Domain"/>
    <property type="match status" value="1"/>
</dbReference>
<sequence>MRILLAGGTGVLGRRLSRRLVTEGHEVAATTRRPERAPALAALGVTPLVLDVFDVNSVSKAFEQHRPDVVLHQLTDLSEGDVEANASLRARGTWSLVDAATKVGVERMIAQSISWAYVPGPGPADESVGLDLSAPHPRAVTVEGVGRLESAVAELAGGVVLRYGTLYGPGTWYGRGGRISRQVLGGKLPATADITCFLHVADAVQAAVDALDWPPGAVNVVDDEPAPGTEWLPAFARALGAPAPPVGGEPGGRSRAVSNRRARSLGWLPAHPTWRTGLPASLHEAC</sequence>
<dbReference type="PANTHER" id="PTHR48079:SF6">
    <property type="entry name" value="NAD(P)-BINDING DOMAIN-CONTAINING PROTEIN-RELATED"/>
    <property type="match status" value="1"/>
</dbReference>
<dbReference type="GO" id="GO:0005737">
    <property type="term" value="C:cytoplasm"/>
    <property type="evidence" value="ECO:0007669"/>
    <property type="project" value="TreeGrafter"/>
</dbReference>
<dbReference type="RefSeq" id="WP_091182417.1">
    <property type="nucleotide sequence ID" value="NZ_FOFA01000006.1"/>
</dbReference>
<dbReference type="SUPFAM" id="SSF51735">
    <property type="entry name" value="NAD(P)-binding Rossmann-fold domains"/>
    <property type="match status" value="1"/>
</dbReference>
<proteinExistence type="predicted"/>